<evidence type="ECO:0000256" key="1">
    <source>
        <dbReference type="SAM" id="MobiDB-lite"/>
    </source>
</evidence>
<feature type="region of interest" description="Disordered" evidence="1">
    <location>
        <begin position="1"/>
        <end position="22"/>
    </location>
</feature>
<sequence>MSHARPRASQLKSRSVLVKDSSHVQDLSAHAIPCSTNRQPRSAPAPTNMTFLPSAQEKLKSNRKLLAKVVGFDASVFQAQAQYQGVMSNPVAADHAASDEDLKISSARFNNAFSSRRSPRRLSSDNGPEMSRLEILRGQGLPATPRLLRGGNSKKYGVRREISSENQLELSPDVVHAGPDTKSRTRISSSGSGAPLHPMKLESLDKTVDETGSSIGSTPRPSIYHVTPLGDELTEIAVTNGLICRDRDRDVPWVYCYKVKRDRLKLSKLLSSKSVMDPAVDELLPAF</sequence>
<evidence type="ECO:0000313" key="3">
    <source>
        <dbReference type="Proteomes" id="UP000008144"/>
    </source>
</evidence>
<dbReference type="HOGENOM" id="CLU_969608_0_0_1"/>
<organism evidence="2 3">
    <name type="scientific">Ciona intestinalis</name>
    <name type="common">Transparent sea squirt</name>
    <name type="synonym">Ascidia intestinalis</name>
    <dbReference type="NCBI Taxonomy" id="7719"/>
    <lineage>
        <taxon>Eukaryota</taxon>
        <taxon>Metazoa</taxon>
        <taxon>Chordata</taxon>
        <taxon>Tunicata</taxon>
        <taxon>Ascidiacea</taxon>
        <taxon>Phlebobranchia</taxon>
        <taxon>Cionidae</taxon>
        <taxon>Ciona</taxon>
    </lineage>
</organism>
<proteinExistence type="predicted"/>
<protein>
    <submittedName>
        <fullName evidence="2">Uncharacterized protein</fullName>
    </submittedName>
</protein>
<feature type="region of interest" description="Disordered" evidence="1">
    <location>
        <begin position="173"/>
        <end position="201"/>
    </location>
</feature>
<reference evidence="2" key="4">
    <citation type="submission" date="2025-09" db="UniProtKB">
        <authorList>
            <consortium name="Ensembl"/>
        </authorList>
    </citation>
    <scope>IDENTIFICATION</scope>
</reference>
<keyword evidence="3" id="KW-1185">Reference proteome</keyword>
<dbReference type="Ensembl" id="ENSCINT00000019414.3">
    <property type="protein sequence ID" value="ENSCINP00000019414.3"/>
    <property type="gene ID" value="ENSCING00000009540.3"/>
</dbReference>
<dbReference type="AlphaFoldDB" id="F6U9G3"/>
<dbReference type="InParanoid" id="F6U9G3"/>
<accession>F6U9G3</accession>
<reference evidence="3" key="1">
    <citation type="journal article" date="2002" name="Science">
        <title>The draft genome of Ciona intestinalis: insights into chordate and vertebrate origins.</title>
        <authorList>
            <person name="Dehal P."/>
            <person name="Satou Y."/>
            <person name="Campbell R.K."/>
            <person name="Chapman J."/>
            <person name="Degnan B."/>
            <person name="De Tomaso A."/>
            <person name="Davidson B."/>
            <person name="Di Gregorio A."/>
            <person name="Gelpke M."/>
            <person name="Goodstein D.M."/>
            <person name="Harafuji N."/>
            <person name="Hastings K.E."/>
            <person name="Ho I."/>
            <person name="Hotta K."/>
            <person name="Huang W."/>
            <person name="Kawashima T."/>
            <person name="Lemaire P."/>
            <person name="Martinez D."/>
            <person name="Meinertzhagen I.A."/>
            <person name="Necula S."/>
            <person name="Nonaka M."/>
            <person name="Putnam N."/>
            <person name="Rash S."/>
            <person name="Saiga H."/>
            <person name="Satake M."/>
            <person name="Terry A."/>
            <person name="Yamada L."/>
            <person name="Wang H.G."/>
            <person name="Awazu S."/>
            <person name="Azumi K."/>
            <person name="Boore J."/>
            <person name="Branno M."/>
            <person name="Chin-Bow S."/>
            <person name="DeSantis R."/>
            <person name="Doyle S."/>
            <person name="Francino P."/>
            <person name="Keys D.N."/>
            <person name="Haga S."/>
            <person name="Hayashi H."/>
            <person name="Hino K."/>
            <person name="Imai K.S."/>
            <person name="Inaba K."/>
            <person name="Kano S."/>
            <person name="Kobayashi K."/>
            <person name="Kobayashi M."/>
            <person name="Lee B.I."/>
            <person name="Makabe K.W."/>
            <person name="Manohar C."/>
            <person name="Matassi G."/>
            <person name="Medina M."/>
            <person name="Mochizuki Y."/>
            <person name="Mount S."/>
            <person name="Morishita T."/>
            <person name="Miura S."/>
            <person name="Nakayama A."/>
            <person name="Nishizaka S."/>
            <person name="Nomoto H."/>
            <person name="Ohta F."/>
            <person name="Oishi K."/>
            <person name="Rigoutsos I."/>
            <person name="Sano M."/>
            <person name="Sasaki A."/>
            <person name="Sasakura Y."/>
            <person name="Shoguchi E."/>
            <person name="Shin-i T."/>
            <person name="Spagnuolo A."/>
            <person name="Stainier D."/>
            <person name="Suzuki M.M."/>
            <person name="Tassy O."/>
            <person name="Takatori N."/>
            <person name="Tokuoka M."/>
            <person name="Yagi K."/>
            <person name="Yoshizaki F."/>
            <person name="Wada S."/>
            <person name="Zhang C."/>
            <person name="Hyatt P.D."/>
            <person name="Larimer F."/>
            <person name="Detter C."/>
            <person name="Doggett N."/>
            <person name="Glavina T."/>
            <person name="Hawkins T."/>
            <person name="Richardson P."/>
            <person name="Lucas S."/>
            <person name="Kohara Y."/>
            <person name="Levine M."/>
            <person name="Satoh N."/>
            <person name="Rokhsar D.S."/>
        </authorList>
    </citation>
    <scope>NUCLEOTIDE SEQUENCE [LARGE SCALE GENOMIC DNA]</scope>
</reference>
<reference evidence="2" key="3">
    <citation type="submission" date="2025-08" db="UniProtKB">
        <authorList>
            <consortium name="Ensembl"/>
        </authorList>
    </citation>
    <scope>IDENTIFICATION</scope>
</reference>
<name>F6U9G3_CIOIN</name>
<dbReference type="EMBL" id="EAAA01001699">
    <property type="status" value="NOT_ANNOTATED_CDS"/>
    <property type="molecule type" value="Genomic_DNA"/>
</dbReference>
<evidence type="ECO:0000313" key="2">
    <source>
        <dbReference type="Ensembl" id="ENSCINP00000019414.3"/>
    </source>
</evidence>
<dbReference type="Proteomes" id="UP000008144">
    <property type="component" value="Chromosome 3"/>
</dbReference>
<reference evidence="2" key="2">
    <citation type="journal article" date="2008" name="Genome Biol.">
        <title>Improved genome assembly and evidence-based global gene model set for the chordate Ciona intestinalis: new insight into intron and operon populations.</title>
        <authorList>
            <person name="Satou Y."/>
            <person name="Mineta K."/>
            <person name="Ogasawara M."/>
            <person name="Sasakura Y."/>
            <person name="Shoguchi E."/>
            <person name="Ueno K."/>
            <person name="Yamada L."/>
            <person name="Matsumoto J."/>
            <person name="Wasserscheid J."/>
            <person name="Dewar K."/>
            <person name="Wiley G.B."/>
            <person name="Macmil S.L."/>
            <person name="Roe B.A."/>
            <person name="Zeller R.W."/>
            <person name="Hastings K.E."/>
            <person name="Lemaire P."/>
            <person name="Lindquist E."/>
            <person name="Endo T."/>
            <person name="Hotta K."/>
            <person name="Inaba K."/>
        </authorList>
    </citation>
    <scope>NUCLEOTIDE SEQUENCE [LARGE SCALE GENOMIC DNA]</scope>
    <source>
        <strain evidence="2">wild type</strain>
    </source>
</reference>